<dbReference type="Pfam" id="PF07393">
    <property type="entry name" value="Sec10_HB"/>
    <property type="match status" value="1"/>
</dbReference>
<accession>A0A9P9WRD3</accession>
<dbReference type="AlphaFoldDB" id="A0A9P9WRD3"/>
<dbReference type="InterPro" id="IPR001810">
    <property type="entry name" value="F-box_dom"/>
</dbReference>
<dbReference type="PROSITE" id="PS50181">
    <property type="entry name" value="FBOX"/>
    <property type="match status" value="1"/>
</dbReference>
<dbReference type="GO" id="GO:0006893">
    <property type="term" value="P:Golgi to plasma membrane transport"/>
    <property type="evidence" value="ECO:0007669"/>
    <property type="project" value="TreeGrafter"/>
</dbReference>
<dbReference type="PANTHER" id="PTHR12100:SF1">
    <property type="entry name" value="RECYCLIN-1"/>
    <property type="match status" value="1"/>
</dbReference>
<dbReference type="Proteomes" id="UP000829685">
    <property type="component" value="Unassembled WGS sequence"/>
</dbReference>
<dbReference type="EMBL" id="JAFIMR010000007">
    <property type="protein sequence ID" value="KAI1876306.1"/>
    <property type="molecule type" value="Genomic_DNA"/>
</dbReference>
<organism evidence="3 4">
    <name type="scientific">Neoarthrinium moseri</name>
    <dbReference type="NCBI Taxonomy" id="1658444"/>
    <lineage>
        <taxon>Eukaryota</taxon>
        <taxon>Fungi</taxon>
        <taxon>Dikarya</taxon>
        <taxon>Ascomycota</taxon>
        <taxon>Pezizomycotina</taxon>
        <taxon>Sordariomycetes</taxon>
        <taxon>Xylariomycetidae</taxon>
        <taxon>Amphisphaeriales</taxon>
        <taxon>Apiosporaceae</taxon>
        <taxon>Neoarthrinium</taxon>
    </lineage>
</organism>
<gene>
    <name evidence="3" type="ORF">JX265_003832</name>
</gene>
<comment type="caution">
    <text evidence="3">The sequence shown here is derived from an EMBL/GenBank/DDBJ whole genome shotgun (WGS) entry which is preliminary data.</text>
</comment>
<name>A0A9P9WRD3_9PEZI</name>
<reference evidence="3" key="1">
    <citation type="submission" date="2021-03" db="EMBL/GenBank/DDBJ databases">
        <title>Revisited historic fungal species revealed as producer of novel bioactive compounds through whole genome sequencing and comparative genomics.</title>
        <authorList>
            <person name="Vignolle G.A."/>
            <person name="Hochenegger N."/>
            <person name="Mach R.L."/>
            <person name="Mach-Aigner A.R."/>
            <person name="Javad Rahimi M."/>
            <person name="Salim K.A."/>
            <person name="Chan C.M."/>
            <person name="Lim L.B.L."/>
            <person name="Cai F."/>
            <person name="Druzhinina I.S."/>
            <person name="U'Ren J.M."/>
            <person name="Derntl C."/>
        </authorList>
    </citation>
    <scope>NUCLEOTIDE SEQUENCE</scope>
    <source>
        <strain evidence="3">TUCIM 5799</strain>
    </source>
</reference>
<dbReference type="InterPro" id="IPR048627">
    <property type="entry name" value="Sec10_HB"/>
</dbReference>
<dbReference type="InterPro" id="IPR009976">
    <property type="entry name" value="Sec10-like"/>
</dbReference>
<dbReference type="InterPro" id="IPR036047">
    <property type="entry name" value="F-box-like_dom_sf"/>
</dbReference>
<dbReference type="GO" id="GO:0006887">
    <property type="term" value="P:exocytosis"/>
    <property type="evidence" value="ECO:0007669"/>
    <property type="project" value="TreeGrafter"/>
</dbReference>
<dbReference type="Pfam" id="PF12937">
    <property type="entry name" value="F-box-like"/>
    <property type="match status" value="1"/>
</dbReference>
<keyword evidence="4" id="KW-1185">Reference proteome</keyword>
<evidence type="ECO:0000259" key="2">
    <source>
        <dbReference type="PROSITE" id="PS50181"/>
    </source>
</evidence>
<proteinExistence type="predicted"/>
<evidence type="ECO:0000256" key="1">
    <source>
        <dbReference type="SAM" id="MobiDB-lite"/>
    </source>
</evidence>
<evidence type="ECO:0000313" key="4">
    <source>
        <dbReference type="Proteomes" id="UP000829685"/>
    </source>
</evidence>
<feature type="region of interest" description="Disordered" evidence="1">
    <location>
        <begin position="739"/>
        <end position="760"/>
    </location>
</feature>
<feature type="domain" description="F-box" evidence="2">
    <location>
        <begin position="36"/>
        <end position="76"/>
    </location>
</feature>
<feature type="region of interest" description="Disordered" evidence="1">
    <location>
        <begin position="509"/>
        <end position="556"/>
    </location>
</feature>
<sequence>MSNFKRAPQPGHAMAPRGGILSVLQATTMLDSKPVLPAEIIATILDYLPVSDLIRFARTSRRMREMVYDDTRWVPRLQSMGVWNEAEARQRFEDAMKRKREAAERGAASSGPSPITPRVTNTTIFDAALEEERQQKPVQQSPQAPEVRVDGFETLTLNSSQSKSPYEDPETLLDVLKTVKSIRGHARPEYGKVYGALAPFYFDLVEAKSHVDPVVFRVFRDPDQQARMLNNLFTFSKSDWAQGWAQREEKLSTMASVFETAVLREFEQGYEFWDVDGRMKKYAHVLHALNGGSAAMDLFISKHPLLDDRDVLANSMDCVNQASWENITLEPSRMFFETLAKKANEQSSVIARIFPNAATVFWALLDKLQEDVITDYVTSLLDELHRRNKASYLKAVSGLFEQCLAFARSLHPPSGSAEELEEHARLIALHVFEQHLDLYLQDELDFFTQHAEREVTNWAQRLSEQDLTAESFYMSNFNRRADKNDFLSSFKKVVMMPVTVLPFGGAAAKPAATPATNRMSLQPNGVPTPSTSRPHTPGLGNPLERKESPLPSEAPTDELKAKAALMASRLEGIKTLCSIEVALDLVAQAKTSLGRVAMFVRLGGQAGGEAREQCEAIFISLLKTLGHIHVKEGFVKAVDHLSLYNPREVSDHSQTGVAPLVTFIELVNVGDLISQMIDVFYEQQLAAPKIADRNDFLDPAGLAKEKFEQMLDESVAAGLNKGIDVLMDEVEYLCATTQLPTDYNPPPPSEEKGASQDFDIGPSQTAKRIKDLVSSHTNMLIGSTEKTMLDVFNGEVGLRLFTAICKHLKRQRISTEGAIKLIADMNLYFDYIRTLRNQDLLAYFKALRELSQIYLIDAKHAKEMATVIADGDRFGGVFRAEEVYEYAQRRADWYQVKRNVERAMYGMDCSVM</sequence>
<feature type="compositionally biased region" description="Polar residues" evidence="1">
    <location>
        <begin position="517"/>
        <end position="534"/>
    </location>
</feature>
<evidence type="ECO:0000313" key="3">
    <source>
        <dbReference type="EMBL" id="KAI1876306.1"/>
    </source>
</evidence>
<dbReference type="SUPFAM" id="SSF81383">
    <property type="entry name" value="F-box domain"/>
    <property type="match status" value="1"/>
</dbReference>
<dbReference type="PANTHER" id="PTHR12100">
    <property type="entry name" value="SEC10"/>
    <property type="match status" value="1"/>
</dbReference>
<dbReference type="Gene3D" id="1.20.1280.50">
    <property type="match status" value="1"/>
</dbReference>
<protein>
    <recommendedName>
        <fullName evidence="2">F-box domain-containing protein</fullName>
    </recommendedName>
</protein>
<feature type="region of interest" description="Disordered" evidence="1">
    <location>
        <begin position="96"/>
        <end position="120"/>
    </location>
</feature>
<dbReference type="SMART" id="SM00256">
    <property type="entry name" value="FBOX"/>
    <property type="match status" value="1"/>
</dbReference>
<dbReference type="GO" id="GO:0000145">
    <property type="term" value="C:exocyst"/>
    <property type="evidence" value="ECO:0007669"/>
    <property type="project" value="TreeGrafter"/>
</dbReference>